<dbReference type="InterPro" id="IPR036770">
    <property type="entry name" value="Ankyrin_rpt-contain_sf"/>
</dbReference>
<keyword evidence="1" id="KW-0677">Repeat</keyword>
<reference evidence="5" key="1">
    <citation type="submission" date="2022-11" db="UniProtKB">
        <authorList>
            <consortium name="WormBaseParasite"/>
        </authorList>
    </citation>
    <scope>IDENTIFICATION</scope>
</reference>
<name>A0A914VHM9_9BILA</name>
<feature type="repeat" description="ANK" evidence="3">
    <location>
        <begin position="185"/>
        <end position="209"/>
    </location>
</feature>
<organism evidence="4 5">
    <name type="scientific">Plectus sambesii</name>
    <dbReference type="NCBI Taxonomy" id="2011161"/>
    <lineage>
        <taxon>Eukaryota</taxon>
        <taxon>Metazoa</taxon>
        <taxon>Ecdysozoa</taxon>
        <taxon>Nematoda</taxon>
        <taxon>Chromadorea</taxon>
        <taxon>Plectida</taxon>
        <taxon>Plectina</taxon>
        <taxon>Plectoidea</taxon>
        <taxon>Plectidae</taxon>
        <taxon>Plectus</taxon>
    </lineage>
</organism>
<dbReference type="InterPro" id="IPR033635">
    <property type="entry name" value="ANKS1/Caskin"/>
</dbReference>
<feature type="repeat" description="ANK" evidence="3">
    <location>
        <begin position="107"/>
        <end position="139"/>
    </location>
</feature>
<dbReference type="PROSITE" id="PS50297">
    <property type="entry name" value="ANK_REP_REGION"/>
    <property type="match status" value="6"/>
</dbReference>
<dbReference type="SMART" id="SM00248">
    <property type="entry name" value="ANK"/>
    <property type="match status" value="7"/>
</dbReference>
<proteinExistence type="predicted"/>
<keyword evidence="4" id="KW-1185">Reference proteome</keyword>
<keyword evidence="2 3" id="KW-0040">ANK repeat</keyword>
<dbReference type="Proteomes" id="UP000887566">
    <property type="component" value="Unplaced"/>
</dbReference>
<dbReference type="AlphaFoldDB" id="A0A914VHM9"/>
<sequence>MAQRHYRGKMMKKLSASISDLLSMQRRSQHGSSTCCEPTEGSSGLHHATQMGNVTMLKMLLQNKVQPTDAEDAKGRTPLHYAVALSSTDAASLLLSHGACSDAVDCNGTTPMHIACEDGMLDAVNLLFYYRADVCAVNSAGKTPFDVACEFGRFKTVKLLLDSGVPTKFLMQAHPTTATVKHQRHAISGFHLAARQGHLQVLTLLLEYGWPIDRLLPAGTALHEAAANGRLEVVRFLIHAGAEVDVPNVDGHTPLDLAKKSAHKSPISAKEIRYLLKGAPAPSPG</sequence>
<dbReference type="PROSITE" id="PS50088">
    <property type="entry name" value="ANK_REPEAT"/>
    <property type="match status" value="6"/>
</dbReference>
<dbReference type="Pfam" id="PF12796">
    <property type="entry name" value="Ank_2"/>
    <property type="match status" value="3"/>
</dbReference>
<evidence type="ECO:0000256" key="3">
    <source>
        <dbReference type="PROSITE-ProRule" id="PRU00023"/>
    </source>
</evidence>
<dbReference type="SUPFAM" id="SSF48403">
    <property type="entry name" value="Ankyrin repeat"/>
    <property type="match status" value="1"/>
</dbReference>
<feature type="repeat" description="ANK" evidence="3">
    <location>
        <begin position="40"/>
        <end position="72"/>
    </location>
</feature>
<feature type="repeat" description="ANK" evidence="3">
    <location>
        <begin position="217"/>
        <end position="249"/>
    </location>
</feature>
<dbReference type="WBParaSite" id="PSAMB.scaffold196size66982.g3194.t1">
    <property type="protein sequence ID" value="PSAMB.scaffold196size66982.g3194.t1"/>
    <property type="gene ID" value="PSAMB.scaffold196size66982.g3194"/>
</dbReference>
<protein>
    <submittedName>
        <fullName evidence="5">Uncharacterized protein</fullName>
    </submittedName>
</protein>
<dbReference type="PANTHER" id="PTHR24174:SF16">
    <property type="entry name" value="CASKIN-2"/>
    <property type="match status" value="1"/>
</dbReference>
<feature type="repeat" description="ANK" evidence="3">
    <location>
        <begin position="140"/>
        <end position="165"/>
    </location>
</feature>
<evidence type="ECO:0000256" key="1">
    <source>
        <dbReference type="ARBA" id="ARBA00022737"/>
    </source>
</evidence>
<dbReference type="PRINTS" id="PR01415">
    <property type="entry name" value="ANKYRIN"/>
</dbReference>
<dbReference type="InterPro" id="IPR002110">
    <property type="entry name" value="Ankyrin_rpt"/>
</dbReference>
<feature type="repeat" description="ANK" evidence="3">
    <location>
        <begin position="74"/>
        <end position="106"/>
    </location>
</feature>
<dbReference type="PANTHER" id="PTHR24174">
    <property type="entry name" value="ANKYRIN REPEAT AND STERILE ALPHA MOTIF DOMAIN-CONTAINING PROTEIN 1"/>
    <property type="match status" value="1"/>
</dbReference>
<evidence type="ECO:0000256" key="2">
    <source>
        <dbReference type="ARBA" id="ARBA00023043"/>
    </source>
</evidence>
<evidence type="ECO:0000313" key="4">
    <source>
        <dbReference type="Proteomes" id="UP000887566"/>
    </source>
</evidence>
<accession>A0A914VHM9</accession>
<evidence type="ECO:0000313" key="5">
    <source>
        <dbReference type="WBParaSite" id="PSAMB.scaffold196size66982.g3194.t1"/>
    </source>
</evidence>
<dbReference type="Gene3D" id="1.25.40.20">
    <property type="entry name" value="Ankyrin repeat-containing domain"/>
    <property type="match status" value="3"/>
</dbReference>